<sequence length="311" mass="33648">MCLVPLTGKYGNTTFCYKVSMVSRCSPADLLRSFLQADLLSSAGYLTSILSFTPSLMNIFPNSIESVITTYTYTSINPKMRSTIVVALAFLFLSAPAFSAPLTSASAPSEDESSAPGTDLSKGFIDVGNHVKDLNQFFSREELELLARAEESSAIQINDFAARGFIDMGQLRPLLGSKGIFKRDGILIHGPIPIRAPKISRPWKLLIRKPPLVLADDFEPSSSVDESGALDIGKIASTIASFFSKRDRLTLGNPIIVPTANRPLPHIAQLFDARDNAGRHPVLGGPGLHLSVRPQPHAARDLATRTLGELD</sequence>
<dbReference type="EMBL" id="OZ037951">
    <property type="protein sequence ID" value="CAL1715673.1"/>
    <property type="molecule type" value="Genomic_DNA"/>
</dbReference>
<protein>
    <submittedName>
        <fullName evidence="1">Uncharacterized protein</fullName>
    </submittedName>
</protein>
<proteinExistence type="predicted"/>
<name>A0ABP1E8D0_9APHY</name>
<evidence type="ECO:0000313" key="2">
    <source>
        <dbReference type="Proteomes" id="UP001497453"/>
    </source>
</evidence>
<accession>A0ABP1E8D0</accession>
<organism evidence="1 2">
    <name type="scientific">Somion occarium</name>
    <dbReference type="NCBI Taxonomy" id="3059160"/>
    <lineage>
        <taxon>Eukaryota</taxon>
        <taxon>Fungi</taxon>
        <taxon>Dikarya</taxon>
        <taxon>Basidiomycota</taxon>
        <taxon>Agaricomycotina</taxon>
        <taxon>Agaricomycetes</taxon>
        <taxon>Polyporales</taxon>
        <taxon>Cerrenaceae</taxon>
        <taxon>Somion</taxon>
    </lineage>
</organism>
<reference evidence="2" key="1">
    <citation type="submission" date="2024-04" db="EMBL/GenBank/DDBJ databases">
        <authorList>
            <person name="Shaw F."/>
            <person name="Minotto A."/>
        </authorList>
    </citation>
    <scope>NUCLEOTIDE SEQUENCE [LARGE SCALE GENOMIC DNA]</scope>
</reference>
<gene>
    <name evidence="1" type="ORF">GFSPODELE1_LOCUS10360</name>
</gene>
<keyword evidence="2" id="KW-1185">Reference proteome</keyword>
<evidence type="ECO:0000313" key="1">
    <source>
        <dbReference type="EMBL" id="CAL1715673.1"/>
    </source>
</evidence>
<dbReference type="Proteomes" id="UP001497453">
    <property type="component" value="Chromosome 8"/>
</dbReference>